<sequence>MRIPHLTLTALAAAAAVATMVPGTTAHASVDGSGSAGSVAHAVHFVLPKGAAATGTATPSSNLVYNGGPVENAGSTNYAIFWEPTLTASVNSVSPQYNSLITRFLSDIGGTPLYGVTSQYYQVSGGATQYIANSSSFGGSYLDTSIYPGPALTDAEIQAEVTKVMAIKGWTGGVGHEFFVFTAKGEISCAGVECSNAVFCAYHSSFASSGQEVLYANQPYTGTTPVGCTTPSSPNGDLDADSTINVVSHELAETVTDPSVGNSNYAWLDATGQEIGDKCNFTFGSTDGAGADLYANGHPYIVQQEWSNRANACSMS</sequence>
<evidence type="ECO:0000256" key="4">
    <source>
        <dbReference type="SAM" id="SignalP"/>
    </source>
</evidence>
<reference evidence="5 6" key="1">
    <citation type="submission" date="2020-10" db="EMBL/GenBank/DDBJ databases">
        <title>Ca. Dormibacterota MAGs.</title>
        <authorList>
            <person name="Montgomery K."/>
        </authorList>
    </citation>
    <scope>NUCLEOTIDE SEQUENCE [LARGE SCALE GENOMIC DNA]</scope>
    <source>
        <strain evidence="5">Mitchell_Peninsula_5</strain>
    </source>
</reference>
<comment type="caution">
    <text evidence="5">The sequence shown here is derived from an EMBL/GenBank/DDBJ whole genome shotgun (WGS) entry which is preliminary data.</text>
</comment>
<dbReference type="EMBL" id="JAEKNN010000009">
    <property type="protein sequence ID" value="MBJ7608273.1"/>
    <property type="molecule type" value="Genomic_DNA"/>
</dbReference>
<accession>A0A934NE11</accession>
<proteinExistence type="predicted"/>
<feature type="chain" id="PRO_5037392483" evidence="4">
    <location>
        <begin position="29"/>
        <end position="316"/>
    </location>
</feature>
<evidence type="ECO:0000256" key="1">
    <source>
        <dbReference type="ARBA" id="ARBA00004613"/>
    </source>
</evidence>
<evidence type="ECO:0000313" key="5">
    <source>
        <dbReference type="EMBL" id="MBJ7608273.1"/>
    </source>
</evidence>
<keyword evidence="3 4" id="KW-0732">Signal</keyword>
<name>A0A934NE11_9BACT</name>
<dbReference type="GO" id="GO:0005576">
    <property type="term" value="C:extracellular region"/>
    <property type="evidence" value="ECO:0007669"/>
    <property type="project" value="UniProtKB-SubCell"/>
</dbReference>
<comment type="subcellular location">
    <subcellularLocation>
        <location evidence="1">Secreted</location>
    </subcellularLocation>
</comment>
<dbReference type="PANTHER" id="PTHR31279:SF58">
    <property type="entry name" value="PROTEIN EXORDIUM-LIKE 2"/>
    <property type="match status" value="1"/>
</dbReference>
<dbReference type="InterPro" id="IPR006766">
    <property type="entry name" value="EXORDIUM-like"/>
</dbReference>
<dbReference type="AlphaFoldDB" id="A0A934NE11"/>
<dbReference type="PANTHER" id="PTHR31279">
    <property type="entry name" value="PROTEIN EXORDIUM-LIKE 5"/>
    <property type="match status" value="1"/>
</dbReference>
<feature type="signal peptide" evidence="4">
    <location>
        <begin position="1"/>
        <end position="28"/>
    </location>
</feature>
<evidence type="ECO:0000313" key="6">
    <source>
        <dbReference type="Proteomes" id="UP000614410"/>
    </source>
</evidence>
<protein>
    <submittedName>
        <fullName evidence="5">Uncharacterized protein</fullName>
    </submittedName>
</protein>
<dbReference type="Pfam" id="PF04674">
    <property type="entry name" value="Phi_1"/>
    <property type="match status" value="1"/>
</dbReference>
<gene>
    <name evidence="5" type="ORF">JF887_02420</name>
</gene>
<dbReference type="Proteomes" id="UP000614410">
    <property type="component" value="Unassembled WGS sequence"/>
</dbReference>
<evidence type="ECO:0000256" key="3">
    <source>
        <dbReference type="ARBA" id="ARBA00022729"/>
    </source>
</evidence>
<organism evidence="5 6">
    <name type="scientific">Candidatus Amunia macphersoniae</name>
    <dbReference type="NCBI Taxonomy" id="3127014"/>
    <lineage>
        <taxon>Bacteria</taxon>
        <taxon>Bacillati</taxon>
        <taxon>Candidatus Dormiibacterota</taxon>
        <taxon>Candidatus Dormibacteria</taxon>
        <taxon>Candidatus Aeolococcales</taxon>
        <taxon>Candidatus Aeolococcaceae</taxon>
        <taxon>Candidatus Amunia</taxon>
    </lineage>
</organism>
<keyword evidence="2" id="KW-0964">Secreted</keyword>
<evidence type="ECO:0000256" key="2">
    <source>
        <dbReference type="ARBA" id="ARBA00022525"/>
    </source>
</evidence>